<keyword evidence="6" id="KW-0547">Nucleotide-binding</keyword>
<comment type="caution">
    <text evidence="10">The sequence shown here is derived from an EMBL/GenBank/DDBJ whole genome shotgun (WGS) entry which is preliminary data.</text>
</comment>
<dbReference type="SUPFAM" id="SSF52540">
    <property type="entry name" value="P-loop containing nucleoside triphosphate hydrolases"/>
    <property type="match status" value="1"/>
</dbReference>
<evidence type="ECO:0000256" key="2">
    <source>
        <dbReference type="ARBA" id="ARBA00005842"/>
    </source>
</evidence>
<dbReference type="PANTHER" id="PTHR11088">
    <property type="entry name" value="TRNA DIMETHYLALLYLTRANSFERASE"/>
    <property type="match status" value="1"/>
</dbReference>
<evidence type="ECO:0000256" key="3">
    <source>
        <dbReference type="ARBA" id="ARBA00012665"/>
    </source>
</evidence>
<dbReference type="GO" id="GO:0005524">
    <property type="term" value="F:ATP binding"/>
    <property type="evidence" value="ECO:0007669"/>
    <property type="project" value="UniProtKB-KW"/>
</dbReference>
<evidence type="ECO:0000256" key="8">
    <source>
        <dbReference type="ARBA" id="ARBA00022842"/>
    </source>
</evidence>
<dbReference type="EMBL" id="AMCI01006306">
    <property type="protein sequence ID" value="EJW94564.1"/>
    <property type="molecule type" value="Genomic_DNA"/>
</dbReference>
<evidence type="ECO:0000256" key="6">
    <source>
        <dbReference type="ARBA" id="ARBA00022741"/>
    </source>
</evidence>
<proteinExistence type="inferred from homology"/>
<keyword evidence="7" id="KW-0067">ATP-binding</keyword>
<evidence type="ECO:0000256" key="5">
    <source>
        <dbReference type="ARBA" id="ARBA00022694"/>
    </source>
</evidence>
<dbReference type="Pfam" id="PF01715">
    <property type="entry name" value="IPPT"/>
    <property type="match status" value="1"/>
</dbReference>
<dbReference type="InterPro" id="IPR018022">
    <property type="entry name" value="IPT"/>
</dbReference>
<comment type="cofactor">
    <cofactor evidence="1">
        <name>Mg(2+)</name>
        <dbReference type="ChEBI" id="CHEBI:18420"/>
    </cofactor>
</comment>
<evidence type="ECO:0000256" key="4">
    <source>
        <dbReference type="ARBA" id="ARBA00022679"/>
    </source>
</evidence>
<dbReference type="GO" id="GO:0052381">
    <property type="term" value="F:tRNA dimethylallyltransferase activity"/>
    <property type="evidence" value="ECO:0007669"/>
    <property type="project" value="UniProtKB-EC"/>
</dbReference>
<gene>
    <name evidence="10" type="ORF">EVA_17332</name>
</gene>
<comment type="catalytic activity">
    <reaction evidence="9">
        <text>adenosine(37) in tRNA + dimethylallyl diphosphate = N(6)-dimethylallyladenosine(37) in tRNA + diphosphate</text>
        <dbReference type="Rhea" id="RHEA:26482"/>
        <dbReference type="Rhea" id="RHEA-COMP:10162"/>
        <dbReference type="Rhea" id="RHEA-COMP:10375"/>
        <dbReference type="ChEBI" id="CHEBI:33019"/>
        <dbReference type="ChEBI" id="CHEBI:57623"/>
        <dbReference type="ChEBI" id="CHEBI:74411"/>
        <dbReference type="ChEBI" id="CHEBI:74415"/>
        <dbReference type="EC" id="2.5.1.75"/>
    </reaction>
</comment>
<dbReference type="GO" id="GO:0006400">
    <property type="term" value="P:tRNA modification"/>
    <property type="evidence" value="ECO:0007669"/>
    <property type="project" value="TreeGrafter"/>
</dbReference>
<keyword evidence="4 10" id="KW-0808">Transferase</keyword>
<dbReference type="InterPro" id="IPR039657">
    <property type="entry name" value="Dimethylallyltransferase"/>
</dbReference>
<dbReference type="HAMAP" id="MF_00185">
    <property type="entry name" value="IPP_trans"/>
    <property type="match status" value="1"/>
</dbReference>
<dbReference type="InterPro" id="IPR027417">
    <property type="entry name" value="P-loop_NTPase"/>
</dbReference>
<dbReference type="NCBIfam" id="TIGR00174">
    <property type="entry name" value="miaA"/>
    <property type="match status" value="1"/>
</dbReference>
<sequence>MVKTLIVIAGPTGVGKTELSLKMAEFFGTCILNADSRQLYRDIPIGTAAPTAAELARVPHHFVGTLGLEDYYSAAQYEAEALALLDQLFQTRDVVVLSGGSMMYIDAVCDGIDDIPTIDDATRQRMKERYAAEGLEVLARELRLLDPEYYAICDIKNPKRVVHALEICYMTGRTYTSYRVKAHKERPFRIVKIGLCRERAELFDRINRRVDLMVEQGLLDEVRHVLPFRNCNSLNTVGYKELFQYIDGNWDLDFALEKIRRNSRVYAKKQMTWFKKDERTAWFHPEQWEDIRLFIENQIQAD</sequence>
<accession>J9G509</accession>
<reference evidence="10" key="1">
    <citation type="journal article" date="2012" name="PLoS ONE">
        <title>Gene sets for utilization of primary and secondary nutrition supplies in the distal gut of endangered iberian lynx.</title>
        <authorList>
            <person name="Alcaide M."/>
            <person name="Messina E."/>
            <person name="Richter M."/>
            <person name="Bargiela R."/>
            <person name="Peplies J."/>
            <person name="Huws S.A."/>
            <person name="Newbold C.J."/>
            <person name="Golyshin P.N."/>
            <person name="Simon M.A."/>
            <person name="Lopez G."/>
            <person name="Yakimov M.M."/>
            <person name="Ferrer M."/>
        </authorList>
    </citation>
    <scope>NUCLEOTIDE SEQUENCE</scope>
</reference>
<dbReference type="PANTHER" id="PTHR11088:SF60">
    <property type="entry name" value="TRNA DIMETHYLALLYLTRANSFERASE"/>
    <property type="match status" value="1"/>
</dbReference>
<evidence type="ECO:0000313" key="10">
    <source>
        <dbReference type="EMBL" id="EJW94564.1"/>
    </source>
</evidence>
<dbReference type="AlphaFoldDB" id="J9G509"/>
<dbReference type="Gene3D" id="1.10.20.140">
    <property type="match status" value="1"/>
</dbReference>
<evidence type="ECO:0000256" key="7">
    <source>
        <dbReference type="ARBA" id="ARBA00022840"/>
    </source>
</evidence>
<protein>
    <recommendedName>
        <fullName evidence="3">tRNA dimethylallyltransferase</fullName>
        <ecNumber evidence="3">2.5.1.75</ecNumber>
    </recommendedName>
</protein>
<dbReference type="Gene3D" id="3.40.50.300">
    <property type="entry name" value="P-loop containing nucleotide triphosphate hydrolases"/>
    <property type="match status" value="1"/>
</dbReference>
<evidence type="ECO:0000256" key="9">
    <source>
        <dbReference type="ARBA" id="ARBA00049563"/>
    </source>
</evidence>
<name>J9G509_9ZZZZ</name>
<keyword evidence="5" id="KW-0819">tRNA processing</keyword>
<keyword evidence="8" id="KW-0460">Magnesium</keyword>
<organism evidence="10">
    <name type="scientific">gut metagenome</name>
    <dbReference type="NCBI Taxonomy" id="749906"/>
    <lineage>
        <taxon>unclassified sequences</taxon>
        <taxon>metagenomes</taxon>
        <taxon>organismal metagenomes</taxon>
    </lineage>
</organism>
<dbReference type="EC" id="2.5.1.75" evidence="3"/>
<evidence type="ECO:0000256" key="1">
    <source>
        <dbReference type="ARBA" id="ARBA00001946"/>
    </source>
</evidence>
<comment type="similarity">
    <text evidence="2">Belongs to the IPP transferase family.</text>
</comment>